<gene>
    <name evidence="1" type="ORF">EZS27_014783</name>
</gene>
<dbReference type="NCBIfam" id="NF041591">
    <property type="entry name" value="CxxC_VVA0879"/>
    <property type="match status" value="1"/>
</dbReference>
<protein>
    <submittedName>
        <fullName evidence="1">Uncharacterized protein</fullName>
    </submittedName>
</protein>
<reference evidence="1" key="1">
    <citation type="submission" date="2019-03" db="EMBL/GenBank/DDBJ databases">
        <title>Single cell metagenomics reveals metabolic interactions within the superorganism composed of flagellate Streblomastix strix and complex community of Bacteroidetes bacteria on its surface.</title>
        <authorList>
            <person name="Treitli S.C."/>
            <person name="Kolisko M."/>
            <person name="Husnik F."/>
            <person name="Keeling P."/>
            <person name="Hampl V."/>
        </authorList>
    </citation>
    <scope>NUCLEOTIDE SEQUENCE</scope>
    <source>
        <strain evidence="1">STM</strain>
    </source>
</reference>
<proteinExistence type="predicted"/>
<dbReference type="AlphaFoldDB" id="A0A5J4RVW2"/>
<dbReference type="InterPro" id="IPR048166">
    <property type="entry name" value="VVA0879-like"/>
</dbReference>
<evidence type="ECO:0000313" key="1">
    <source>
        <dbReference type="EMBL" id="KAA6337101.1"/>
    </source>
</evidence>
<comment type="caution">
    <text evidence="1">The sequence shown here is derived from an EMBL/GenBank/DDBJ whole genome shotgun (WGS) entry which is preliminary data.</text>
</comment>
<accession>A0A5J4RVW2</accession>
<sequence>MEKGIESLKNAVIKDCNEHGQGCFNPAGCNKESGRKCCGHAYCDKYKWIIERAEQYGKFTGKTKEEVIAKWEEKRTYWYMNFYQGCNQPEIKADSNVKILLIEDWLKQLKERYGNNPEDWKFKCPSCGNVQSGKDFIENGITDFNNKIYYNCIGRYVKGKGCDWSLGGFLQIHKTVIVKDMNIYPVFEMA</sequence>
<name>A0A5J4RVW2_9ZZZZ</name>
<organism evidence="1">
    <name type="scientific">termite gut metagenome</name>
    <dbReference type="NCBI Taxonomy" id="433724"/>
    <lineage>
        <taxon>unclassified sequences</taxon>
        <taxon>metagenomes</taxon>
        <taxon>organismal metagenomes</taxon>
    </lineage>
</organism>
<dbReference type="EMBL" id="SNRY01000730">
    <property type="protein sequence ID" value="KAA6337101.1"/>
    <property type="molecule type" value="Genomic_DNA"/>
</dbReference>